<gene>
    <name evidence="2" type="ORF">PMG71_23460</name>
</gene>
<dbReference type="RefSeq" id="WP_283756142.1">
    <property type="nucleotide sequence ID" value="NZ_JAQOSP010000150.1"/>
</dbReference>
<reference evidence="2 3" key="1">
    <citation type="submission" date="2023-01" db="EMBL/GenBank/DDBJ databases">
        <title>Novel diversity within Roseofilum (Cyanobacteria; Desertifilaceae) from marine benthic mats with descriptions of four novel species.</title>
        <authorList>
            <person name="Wang Y."/>
            <person name="Berthold D.E."/>
            <person name="Hu J."/>
            <person name="Lefler F.W."/>
            <person name="Laughinghouse H.D. IV."/>
        </authorList>
    </citation>
    <scope>NUCLEOTIDE SEQUENCE [LARGE SCALE GENOMIC DNA]</scope>
    <source>
        <strain evidence="2 3">BLCC-M154</strain>
    </source>
</reference>
<keyword evidence="3" id="KW-1185">Reference proteome</keyword>
<keyword evidence="1" id="KW-0812">Transmembrane</keyword>
<name>A0ABT7AZP3_9CYAN</name>
<dbReference type="Proteomes" id="UP001235303">
    <property type="component" value="Unassembled WGS sequence"/>
</dbReference>
<organism evidence="2 3">
    <name type="scientific">Roseofilum acuticapitatum BLCC-M154</name>
    <dbReference type="NCBI Taxonomy" id="3022444"/>
    <lineage>
        <taxon>Bacteria</taxon>
        <taxon>Bacillati</taxon>
        <taxon>Cyanobacteriota</taxon>
        <taxon>Cyanophyceae</taxon>
        <taxon>Desertifilales</taxon>
        <taxon>Desertifilaceae</taxon>
        <taxon>Roseofilum</taxon>
        <taxon>Roseofilum acuticapitatum</taxon>
    </lineage>
</organism>
<feature type="transmembrane region" description="Helical" evidence="1">
    <location>
        <begin position="12"/>
        <end position="34"/>
    </location>
</feature>
<accession>A0ABT7AZP3</accession>
<dbReference type="InterPro" id="IPR045584">
    <property type="entry name" value="Pilin-like"/>
</dbReference>
<dbReference type="EMBL" id="JAQOSP010000150">
    <property type="protein sequence ID" value="MDJ1172392.1"/>
    <property type="molecule type" value="Genomic_DNA"/>
</dbReference>
<keyword evidence="1" id="KW-1133">Transmembrane helix</keyword>
<evidence type="ECO:0000256" key="1">
    <source>
        <dbReference type="SAM" id="Phobius"/>
    </source>
</evidence>
<protein>
    <submittedName>
        <fullName evidence="2">Type II secretion system protein</fullName>
    </submittedName>
</protein>
<evidence type="ECO:0000313" key="2">
    <source>
        <dbReference type="EMBL" id="MDJ1172392.1"/>
    </source>
</evidence>
<sequence>MKHKKNTWFTLVERLVVIIIIGVLSSLMLSGFNWSPSSQKTCSDIRCITRKIKQGENVVKTLKKRRNSDLQPLYDNYSEEYDTYYELLKYDIRDINVDSHEELLRNCTEHYQICNELERAAILRHSMQWLDGKIKKVDFQVSELEQNIWKMEKKVELSLVASSEEQAEVSNLIASTETLIEENITPPEAQDVANIEQEIFKSLIDL</sequence>
<comment type="caution">
    <text evidence="2">The sequence shown here is derived from an EMBL/GenBank/DDBJ whole genome shotgun (WGS) entry which is preliminary data.</text>
</comment>
<dbReference type="SUPFAM" id="SSF54523">
    <property type="entry name" value="Pili subunits"/>
    <property type="match status" value="1"/>
</dbReference>
<proteinExistence type="predicted"/>
<evidence type="ECO:0000313" key="3">
    <source>
        <dbReference type="Proteomes" id="UP001235303"/>
    </source>
</evidence>
<keyword evidence="1" id="KW-0472">Membrane</keyword>